<accession>A0ABN9UZL6</accession>
<reference evidence="2" key="1">
    <citation type="submission" date="2023-10" db="EMBL/GenBank/DDBJ databases">
        <authorList>
            <person name="Chen Y."/>
            <person name="Shah S."/>
            <person name="Dougan E. K."/>
            <person name="Thang M."/>
            <person name="Chan C."/>
        </authorList>
    </citation>
    <scope>NUCLEOTIDE SEQUENCE [LARGE SCALE GENOMIC DNA]</scope>
</reference>
<feature type="non-terminal residue" evidence="2">
    <location>
        <position position="603"/>
    </location>
</feature>
<sequence length="603" mass="64211">MKFLRLACSHANQVLRCTKHATKSHELAFTGDDQRLSEDKIYNACSSIRAPIVIRKEFAAALPDLAGFLSESHNIGHGAHRAQSKVQTLLQVHAKALRNKQLHGDSKWELVARDIERARPFLSGQIRQMTGVAQNYSGGGQPTFLHEPKHYAKTLDTVRDVGGTTFAVLGFAKLHQVPKLVIAMMKASMRAPEQHLRGNGVRLFTSPDAAAAESGKIRTVAFDAVGERAAAHHLKTRNVTDCHVEAKLIGDLGAKLVMHVFGKKARGRPTHASVGAIMREFVVDLKRSWPSAAGTPDPRSCPDDQNESTATATSADFVQHDASAGAAPVMRAGALQFKSFEVGALVKSARGGDLGERTIEHIGGQAKPAPPDSGASGAKRRKPGPDSIAISASKLADDFEVIKTAEATTITAHQEKALQLINMDCALERARSTFRVALHAAHSERADTVNASILFSKGAKTCISNEKCDKGGLALAPLTPTIGAGPRATPNAVVCSDTMADGKSIMYLVPKVVMPPPHGWARIVPFWNVPTAVDTALVNMAASAIKAPVEVRNSISSFSESTSSCQTVHIPVLVNIKPLSKGTELYQKSSAAPAKPQAKAASS</sequence>
<proteinExistence type="predicted"/>
<feature type="region of interest" description="Disordered" evidence="1">
    <location>
        <begin position="289"/>
        <end position="311"/>
    </location>
</feature>
<evidence type="ECO:0000313" key="3">
    <source>
        <dbReference type="Proteomes" id="UP001189429"/>
    </source>
</evidence>
<dbReference type="Proteomes" id="UP001189429">
    <property type="component" value="Unassembled WGS sequence"/>
</dbReference>
<keyword evidence="3" id="KW-1185">Reference proteome</keyword>
<evidence type="ECO:0000313" key="2">
    <source>
        <dbReference type="EMBL" id="CAK0864850.1"/>
    </source>
</evidence>
<protein>
    <submittedName>
        <fullName evidence="2">Uncharacterized protein</fullName>
    </submittedName>
</protein>
<comment type="caution">
    <text evidence="2">The sequence shown here is derived from an EMBL/GenBank/DDBJ whole genome shotgun (WGS) entry which is preliminary data.</text>
</comment>
<dbReference type="EMBL" id="CAUYUJ010016399">
    <property type="protein sequence ID" value="CAK0864850.1"/>
    <property type="molecule type" value="Genomic_DNA"/>
</dbReference>
<gene>
    <name evidence="2" type="ORF">PCOR1329_LOCUS52591</name>
</gene>
<feature type="region of interest" description="Disordered" evidence="1">
    <location>
        <begin position="360"/>
        <end position="388"/>
    </location>
</feature>
<name>A0ABN9UZL6_9DINO</name>
<evidence type="ECO:0000256" key="1">
    <source>
        <dbReference type="SAM" id="MobiDB-lite"/>
    </source>
</evidence>
<organism evidence="2 3">
    <name type="scientific">Prorocentrum cordatum</name>
    <dbReference type="NCBI Taxonomy" id="2364126"/>
    <lineage>
        <taxon>Eukaryota</taxon>
        <taxon>Sar</taxon>
        <taxon>Alveolata</taxon>
        <taxon>Dinophyceae</taxon>
        <taxon>Prorocentrales</taxon>
        <taxon>Prorocentraceae</taxon>
        <taxon>Prorocentrum</taxon>
    </lineage>
</organism>